<protein>
    <submittedName>
        <fullName evidence="2">Uncharacterized protein</fullName>
    </submittedName>
</protein>
<dbReference type="EMBL" id="FNON01000003">
    <property type="protein sequence ID" value="SDX75514.1"/>
    <property type="molecule type" value="Genomic_DNA"/>
</dbReference>
<dbReference type="STRING" id="589385.SAMN05421504_103719"/>
<organism evidence="2 3">
    <name type="scientific">Amycolatopsis xylanica</name>
    <dbReference type="NCBI Taxonomy" id="589385"/>
    <lineage>
        <taxon>Bacteria</taxon>
        <taxon>Bacillati</taxon>
        <taxon>Actinomycetota</taxon>
        <taxon>Actinomycetes</taxon>
        <taxon>Pseudonocardiales</taxon>
        <taxon>Pseudonocardiaceae</taxon>
        <taxon>Amycolatopsis</taxon>
    </lineage>
</organism>
<evidence type="ECO:0000313" key="2">
    <source>
        <dbReference type="EMBL" id="SDX75514.1"/>
    </source>
</evidence>
<sequence>MTTRSAWPLVLLGVDAALLAVLELFFLPLRLDGVILPRLGDIPFPVSAVVAAVTTPLLVIAAAKLAKPSLSFVPLLVWVVVTLFVGLAGPGGDFVLIQDWRALVLVAAGALPGAFVLGGKLGGKRG</sequence>
<keyword evidence="1" id="KW-0812">Transmembrane</keyword>
<reference evidence="2 3" key="1">
    <citation type="submission" date="2016-10" db="EMBL/GenBank/DDBJ databases">
        <authorList>
            <person name="de Groot N.N."/>
        </authorList>
    </citation>
    <scope>NUCLEOTIDE SEQUENCE [LARGE SCALE GENOMIC DNA]</scope>
    <source>
        <strain evidence="2 3">CPCC 202699</strain>
    </source>
</reference>
<name>A0A1H3EC71_9PSEU</name>
<feature type="transmembrane region" description="Helical" evidence="1">
    <location>
        <begin position="70"/>
        <end position="88"/>
    </location>
</feature>
<dbReference type="OrthoDB" id="3699727at2"/>
<dbReference type="Proteomes" id="UP000199515">
    <property type="component" value="Unassembled WGS sequence"/>
</dbReference>
<proteinExistence type="predicted"/>
<feature type="transmembrane region" description="Helical" evidence="1">
    <location>
        <begin position="7"/>
        <end position="27"/>
    </location>
</feature>
<gene>
    <name evidence="2" type="ORF">SAMN05421504_103719</name>
</gene>
<keyword evidence="3" id="KW-1185">Reference proteome</keyword>
<dbReference type="AlphaFoldDB" id="A0A1H3EC71"/>
<keyword evidence="1" id="KW-0472">Membrane</keyword>
<feature type="transmembrane region" description="Helical" evidence="1">
    <location>
        <begin position="42"/>
        <end position="63"/>
    </location>
</feature>
<evidence type="ECO:0000256" key="1">
    <source>
        <dbReference type="SAM" id="Phobius"/>
    </source>
</evidence>
<feature type="transmembrane region" description="Helical" evidence="1">
    <location>
        <begin position="100"/>
        <end position="118"/>
    </location>
</feature>
<evidence type="ECO:0000313" key="3">
    <source>
        <dbReference type="Proteomes" id="UP000199515"/>
    </source>
</evidence>
<dbReference type="RefSeq" id="WP_091289789.1">
    <property type="nucleotide sequence ID" value="NZ_FNON01000003.1"/>
</dbReference>
<keyword evidence="1" id="KW-1133">Transmembrane helix</keyword>
<accession>A0A1H3EC71</accession>